<dbReference type="InterPro" id="IPR016181">
    <property type="entry name" value="Acyl_CoA_acyltransferase"/>
</dbReference>
<reference evidence="2 3" key="1">
    <citation type="submission" date="2020-11" db="EMBL/GenBank/DDBJ databases">
        <title>Fusibacter basophilias sp. nov.</title>
        <authorList>
            <person name="Qiu D."/>
        </authorList>
    </citation>
    <scope>NUCLEOTIDE SEQUENCE [LARGE SCALE GENOMIC DNA]</scope>
    <source>
        <strain evidence="2 3">Q10-2</strain>
    </source>
</reference>
<dbReference type="PANTHER" id="PTHR43792">
    <property type="entry name" value="GNAT FAMILY, PUTATIVE (AFU_ORTHOLOGUE AFUA_3G00765)-RELATED-RELATED"/>
    <property type="match status" value="1"/>
</dbReference>
<dbReference type="SUPFAM" id="SSF55729">
    <property type="entry name" value="Acyl-CoA N-acyltransferases (Nat)"/>
    <property type="match status" value="1"/>
</dbReference>
<dbReference type="EMBL" id="JADKNH010000003">
    <property type="protein sequence ID" value="MBF4692801.1"/>
    <property type="molecule type" value="Genomic_DNA"/>
</dbReference>
<name>A0ABR9ZQS7_9FIRM</name>
<gene>
    <name evidence="2" type="ORF">ISU02_06705</name>
</gene>
<dbReference type="Proteomes" id="UP000614200">
    <property type="component" value="Unassembled WGS sequence"/>
</dbReference>
<evidence type="ECO:0000259" key="1">
    <source>
        <dbReference type="PROSITE" id="PS51186"/>
    </source>
</evidence>
<dbReference type="Pfam" id="PF00583">
    <property type="entry name" value="Acetyltransf_1"/>
    <property type="match status" value="1"/>
</dbReference>
<sequence length="165" mass="18586">MSDLLIRHVEMKDADGIVAIRKQETVAQNTLGLPYQSVKRTEQFLSRALEDATGYILVAEKGETIVGICSIKVFDNPKMNHAATLGIMVHEAYHGQGIGNALMTEILKLSDDWLMLKRIELGVLSDNEKAMKLYEKHGFEKEGLKKYSIKKNGVFADEVIMARYR</sequence>
<organism evidence="2 3">
    <name type="scientific">Fusibacter ferrireducens</name>
    <dbReference type="NCBI Taxonomy" id="2785058"/>
    <lineage>
        <taxon>Bacteria</taxon>
        <taxon>Bacillati</taxon>
        <taxon>Bacillota</taxon>
        <taxon>Clostridia</taxon>
        <taxon>Eubacteriales</taxon>
        <taxon>Eubacteriales Family XII. Incertae Sedis</taxon>
        <taxon>Fusibacter</taxon>
    </lineage>
</organism>
<dbReference type="CDD" id="cd04301">
    <property type="entry name" value="NAT_SF"/>
    <property type="match status" value="1"/>
</dbReference>
<dbReference type="PROSITE" id="PS51186">
    <property type="entry name" value="GNAT"/>
    <property type="match status" value="1"/>
</dbReference>
<dbReference type="RefSeq" id="WP_194701037.1">
    <property type="nucleotide sequence ID" value="NZ_JADKNH010000003.1"/>
</dbReference>
<dbReference type="InterPro" id="IPR051531">
    <property type="entry name" value="N-acetyltransferase"/>
</dbReference>
<evidence type="ECO:0000313" key="3">
    <source>
        <dbReference type="Proteomes" id="UP000614200"/>
    </source>
</evidence>
<comment type="caution">
    <text evidence="2">The sequence shown here is derived from an EMBL/GenBank/DDBJ whole genome shotgun (WGS) entry which is preliminary data.</text>
</comment>
<dbReference type="InterPro" id="IPR000182">
    <property type="entry name" value="GNAT_dom"/>
</dbReference>
<protein>
    <submittedName>
        <fullName evidence="2">GNAT family N-acetyltransferase</fullName>
    </submittedName>
</protein>
<dbReference type="Gene3D" id="3.40.630.30">
    <property type="match status" value="1"/>
</dbReference>
<keyword evidence="3" id="KW-1185">Reference proteome</keyword>
<accession>A0ABR9ZQS7</accession>
<evidence type="ECO:0000313" key="2">
    <source>
        <dbReference type="EMBL" id="MBF4692801.1"/>
    </source>
</evidence>
<feature type="domain" description="N-acetyltransferase" evidence="1">
    <location>
        <begin position="4"/>
        <end position="165"/>
    </location>
</feature>
<proteinExistence type="predicted"/>